<name>A0A6P2UZM8_BURL3</name>
<feature type="domain" description="HTH luxR-type" evidence="4">
    <location>
        <begin position="184"/>
        <end position="249"/>
    </location>
</feature>
<dbReference type="AlphaFoldDB" id="A0A6P2UZM8"/>
<dbReference type="InterPro" id="IPR029016">
    <property type="entry name" value="GAF-like_dom_sf"/>
</dbReference>
<dbReference type="CDD" id="cd06170">
    <property type="entry name" value="LuxR_C_like"/>
    <property type="match status" value="1"/>
</dbReference>
<accession>A0A6P2UZM8</accession>
<dbReference type="Gene3D" id="3.30.450.40">
    <property type="match status" value="1"/>
</dbReference>
<proteinExistence type="predicted"/>
<dbReference type="Pfam" id="PF00196">
    <property type="entry name" value="GerE"/>
    <property type="match status" value="1"/>
</dbReference>
<dbReference type="EMBL" id="CABVQN010000003">
    <property type="protein sequence ID" value="VWC76172.1"/>
    <property type="molecule type" value="Genomic_DNA"/>
</dbReference>
<evidence type="ECO:0000256" key="2">
    <source>
        <dbReference type="ARBA" id="ARBA00023125"/>
    </source>
</evidence>
<gene>
    <name evidence="5" type="ORF">BLA39750_00887</name>
</gene>
<dbReference type="GO" id="GO:0003677">
    <property type="term" value="F:DNA binding"/>
    <property type="evidence" value="ECO:0007669"/>
    <property type="project" value="UniProtKB-KW"/>
</dbReference>
<keyword evidence="1" id="KW-0805">Transcription regulation</keyword>
<organism evidence="5 6">
    <name type="scientific">Burkholderia lata (strain ATCC 17760 / DSM 23089 / LMG 22485 / NCIMB 9086 / R18194 / 383)</name>
    <dbReference type="NCBI Taxonomy" id="482957"/>
    <lineage>
        <taxon>Bacteria</taxon>
        <taxon>Pseudomonadati</taxon>
        <taxon>Pseudomonadota</taxon>
        <taxon>Betaproteobacteria</taxon>
        <taxon>Burkholderiales</taxon>
        <taxon>Burkholderiaceae</taxon>
        <taxon>Burkholderia</taxon>
        <taxon>Burkholderia cepacia complex</taxon>
    </lineage>
</organism>
<dbReference type="Proteomes" id="UP000494110">
    <property type="component" value="Unassembled WGS sequence"/>
</dbReference>
<dbReference type="SUPFAM" id="SSF55781">
    <property type="entry name" value="GAF domain-like"/>
    <property type="match status" value="1"/>
</dbReference>
<dbReference type="InterPro" id="IPR000792">
    <property type="entry name" value="Tscrpt_reg_LuxR_C"/>
</dbReference>
<evidence type="ECO:0000313" key="6">
    <source>
        <dbReference type="Proteomes" id="UP000494110"/>
    </source>
</evidence>
<evidence type="ECO:0000256" key="3">
    <source>
        <dbReference type="ARBA" id="ARBA00023163"/>
    </source>
</evidence>
<dbReference type="RefSeq" id="WP_175011041.1">
    <property type="nucleotide sequence ID" value="NZ_CABVQN010000003.1"/>
</dbReference>
<dbReference type="InterPro" id="IPR036388">
    <property type="entry name" value="WH-like_DNA-bd_sf"/>
</dbReference>
<dbReference type="PANTHER" id="PTHR44688:SF16">
    <property type="entry name" value="DNA-BINDING TRANSCRIPTIONAL ACTIVATOR DEVR_DOSR"/>
    <property type="match status" value="1"/>
</dbReference>
<dbReference type="PANTHER" id="PTHR44688">
    <property type="entry name" value="DNA-BINDING TRANSCRIPTIONAL ACTIVATOR DEVR_DOSR"/>
    <property type="match status" value="1"/>
</dbReference>
<dbReference type="InterPro" id="IPR016032">
    <property type="entry name" value="Sig_transdc_resp-reg_C-effctor"/>
</dbReference>
<dbReference type="SUPFAM" id="SSF46894">
    <property type="entry name" value="C-terminal effector domain of the bipartite response regulators"/>
    <property type="match status" value="1"/>
</dbReference>
<evidence type="ECO:0000313" key="5">
    <source>
        <dbReference type="EMBL" id="VWC76172.1"/>
    </source>
</evidence>
<sequence>MDALSESPTTARSARKNYRQIESGNARLRALAGVAAALAAGGACGNPLHDALRFALDLLSFDEGLVIGLDGHAPVVRYSLGGVLPEGARPVDNGVMRVISQDGGQPLVRDSSGSRLGIGRVDGVGTEVLVPLRFGGTNNGLLVLVSKRVVAAPSQDDLDALRVIGVMIGAALLVSSEVLSPAVVDDKLDFLTPRELQVFALLPRGLTNAAMAEELGIATGTVKTHVERILNKLGLEDRTQAAVRAADYGYGE</sequence>
<reference evidence="5 6" key="1">
    <citation type="submission" date="2019-09" db="EMBL/GenBank/DDBJ databases">
        <authorList>
            <person name="Depoorter E."/>
        </authorList>
    </citation>
    <scope>NUCLEOTIDE SEQUENCE [LARGE SCALE GENOMIC DNA]</scope>
    <source>
        <strain evidence="5">R-39750</strain>
    </source>
</reference>
<keyword evidence="3" id="KW-0804">Transcription</keyword>
<dbReference type="PRINTS" id="PR00038">
    <property type="entry name" value="HTHLUXR"/>
</dbReference>
<keyword evidence="2" id="KW-0238">DNA-binding</keyword>
<protein>
    <submittedName>
        <fullName evidence="5">Response regulator protein</fullName>
    </submittedName>
</protein>
<evidence type="ECO:0000259" key="4">
    <source>
        <dbReference type="PROSITE" id="PS50043"/>
    </source>
</evidence>
<dbReference type="Gene3D" id="1.10.10.10">
    <property type="entry name" value="Winged helix-like DNA-binding domain superfamily/Winged helix DNA-binding domain"/>
    <property type="match status" value="1"/>
</dbReference>
<dbReference type="SMART" id="SM00421">
    <property type="entry name" value="HTH_LUXR"/>
    <property type="match status" value="1"/>
</dbReference>
<evidence type="ECO:0000256" key="1">
    <source>
        <dbReference type="ARBA" id="ARBA00023015"/>
    </source>
</evidence>
<dbReference type="GO" id="GO:0006355">
    <property type="term" value="P:regulation of DNA-templated transcription"/>
    <property type="evidence" value="ECO:0007669"/>
    <property type="project" value="InterPro"/>
</dbReference>
<dbReference type="PROSITE" id="PS50043">
    <property type="entry name" value="HTH_LUXR_2"/>
    <property type="match status" value="1"/>
</dbReference>